<evidence type="ECO:0000256" key="1">
    <source>
        <dbReference type="SAM" id="SignalP"/>
    </source>
</evidence>
<dbReference type="AlphaFoldDB" id="A0A0T5NV28"/>
<protein>
    <submittedName>
        <fullName evidence="2">Succinate dehydrogenase</fullName>
    </submittedName>
</protein>
<dbReference type="PROSITE" id="PS51257">
    <property type="entry name" value="PROKAR_LIPOPROTEIN"/>
    <property type="match status" value="1"/>
</dbReference>
<feature type="signal peptide" evidence="1">
    <location>
        <begin position="1"/>
        <end position="18"/>
    </location>
</feature>
<dbReference type="EMBL" id="LAXJ01000009">
    <property type="protein sequence ID" value="KRS12640.1"/>
    <property type="molecule type" value="Genomic_DNA"/>
</dbReference>
<dbReference type="STRING" id="1641875.XM53_11265"/>
<dbReference type="Proteomes" id="UP000051295">
    <property type="component" value="Unassembled WGS sequence"/>
</dbReference>
<dbReference type="OrthoDB" id="7867642at2"/>
<proteinExistence type="predicted"/>
<evidence type="ECO:0000313" key="3">
    <source>
        <dbReference type="Proteomes" id="UP000051295"/>
    </source>
</evidence>
<sequence>MRLLAILALPLLLGGCDAANDAADAIARDRAKAVVNGIVAQRFPGVTVAPVTDCIIDAASAGEIITIARDSVGGVQPATVELVVDIASRPDSVQCIAENGLVLLGR</sequence>
<accession>A0A0T5NV28</accession>
<dbReference type="RefSeq" id="WP_057793316.1">
    <property type="nucleotide sequence ID" value="NZ_LAXJ01000009.1"/>
</dbReference>
<organism evidence="2 3">
    <name type="scientific">Roseovarius atlanticus</name>
    <dbReference type="NCBI Taxonomy" id="1641875"/>
    <lineage>
        <taxon>Bacteria</taxon>
        <taxon>Pseudomonadati</taxon>
        <taxon>Pseudomonadota</taxon>
        <taxon>Alphaproteobacteria</taxon>
        <taxon>Rhodobacterales</taxon>
        <taxon>Roseobacteraceae</taxon>
        <taxon>Roseovarius</taxon>
    </lineage>
</organism>
<keyword evidence="1" id="KW-0732">Signal</keyword>
<feature type="chain" id="PRO_5006663955" evidence="1">
    <location>
        <begin position="19"/>
        <end position="106"/>
    </location>
</feature>
<evidence type="ECO:0000313" key="2">
    <source>
        <dbReference type="EMBL" id="KRS12640.1"/>
    </source>
</evidence>
<keyword evidence="3" id="KW-1185">Reference proteome</keyword>
<reference evidence="2 3" key="1">
    <citation type="submission" date="2015-04" db="EMBL/GenBank/DDBJ databases">
        <title>The draft genome sequence of Roseovarius sp.R12b.</title>
        <authorList>
            <person name="Li G."/>
            <person name="Lai Q."/>
            <person name="Shao Z."/>
            <person name="Yan P."/>
        </authorList>
    </citation>
    <scope>NUCLEOTIDE SEQUENCE [LARGE SCALE GENOMIC DNA]</scope>
    <source>
        <strain evidence="2 3">R12B</strain>
    </source>
</reference>
<dbReference type="PATRIC" id="fig|1641875.4.peg.4670"/>
<comment type="caution">
    <text evidence="2">The sequence shown here is derived from an EMBL/GenBank/DDBJ whole genome shotgun (WGS) entry which is preliminary data.</text>
</comment>
<name>A0A0T5NV28_9RHOB</name>
<gene>
    <name evidence="2" type="ORF">XM53_11265</name>
</gene>